<dbReference type="PANTHER" id="PTHR31223:SF70">
    <property type="entry name" value="LOG FAMILY PROTEIN YJL055W"/>
    <property type="match status" value="1"/>
</dbReference>
<protein>
    <recommendedName>
        <fullName evidence="3">Cytokinin riboside 5'-monophosphate phosphoribohydrolase</fullName>
    </recommendedName>
</protein>
<dbReference type="AlphaFoldDB" id="A0A2R6NKX5"/>
<dbReference type="Proteomes" id="UP000186601">
    <property type="component" value="Unassembled WGS sequence"/>
</dbReference>
<name>A0A2R6NKX5_9APHY</name>
<dbReference type="Gene3D" id="3.40.50.450">
    <property type="match status" value="1"/>
</dbReference>
<dbReference type="Pfam" id="PF03641">
    <property type="entry name" value="Lysine_decarbox"/>
    <property type="match status" value="1"/>
</dbReference>
<accession>A0A2R6NKX5</accession>
<dbReference type="SUPFAM" id="SSF102405">
    <property type="entry name" value="MCP/YpsA-like"/>
    <property type="match status" value="1"/>
</dbReference>
<dbReference type="InterPro" id="IPR005269">
    <property type="entry name" value="LOG"/>
</dbReference>
<dbReference type="OrthoDB" id="414463at2759"/>
<evidence type="ECO:0000313" key="1">
    <source>
        <dbReference type="EMBL" id="PSR72642.1"/>
    </source>
</evidence>
<dbReference type="InterPro" id="IPR031100">
    <property type="entry name" value="LOG_fam"/>
</dbReference>
<dbReference type="GO" id="GO:0016799">
    <property type="term" value="F:hydrolase activity, hydrolyzing N-glycosyl compounds"/>
    <property type="evidence" value="ECO:0007669"/>
    <property type="project" value="TreeGrafter"/>
</dbReference>
<comment type="caution">
    <text evidence="1">The sequence shown here is derived from an EMBL/GenBank/DDBJ whole genome shotgun (WGS) entry which is preliminary data.</text>
</comment>
<evidence type="ECO:0000313" key="2">
    <source>
        <dbReference type="Proteomes" id="UP000186601"/>
    </source>
</evidence>
<gene>
    <name evidence="1" type="ORF">PHLCEN_2v11489</name>
</gene>
<dbReference type="PANTHER" id="PTHR31223">
    <property type="entry name" value="LOG FAMILY PROTEIN YJL055W"/>
    <property type="match status" value="1"/>
</dbReference>
<dbReference type="STRING" id="98765.A0A2R6NKX5"/>
<sequence length="195" mass="21362">MGVVSAAAIEKGGQVTGVLPYAMVAAGGEKEQTDGEIQAKIAAGILFDGENRENVVVNSMHERKLEMAKRSCGFICLPGGYGTLEELLEVTTWSQIGIHHKPVIAMNVLSYYNPLRELIRNGVKEGFIASRNERLIIFVDGPEDLAEHENFDWGKAALGVLEQWREEGARSDDLLYDWTQRKGENASNGEELGAA</sequence>
<reference evidence="1 2" key="1">
    <citation type="submission" date="2018-02" db="EMBL/GenBank/DDBJ databases">
        <title>Genome sequence of the basidiomycete white-rot fungus Phlebia centrifuga.</title>
        <authorList>
            <person name="Granchi Z."/>
            <person name="Peng M."/>
            <person name="de Vries R.P."/>
            <person name="Hilden K."/>
            <person name="Makela M.R."/>
            <person name="Grigoriev I."/>
            <person name="Riley R."/>
        </authorList>
    </citation>
    <scope>NUCLEOTIDE SEQUENCE [LARGE SCALE GENOMIC DNA]</scope>
    <source>
        <strain evidence="1 2">FBCC195</strain>
    </source>
</reference>
<organism evidence="1 2">
    <name type="scientific">Hermanssonia centrifuga</name>
    <dbReference type="NCBI Taxonomy" id="98765"/>
    <lineage>
        <taxon>Eukaryota</taxon>
        <taxon>Fungi</taxon>
        <taxon>Dikarya</taxon>
        <taxon>Basidiomycota</taxon>
        <taxon>Agaricomycotina</taxon>
        <taxon>Agaricomycetes</taxon>
        <taxon>Polyporales</taxon>
        <taxon>Meruliaceae</taxon>
        <taxon>Hermanssonia</taxon>
    </lineage>
</organism>
<dbReference type="EMBL" id="MLYV02001148">
    <property type="protein sequence ID" value="PSR72642.1"/>
    <property type="molecule type" value="Genomic_DNA"/>
</dbReference>
<dbReference type="GO" id="GO:0009691">
    <property type="term" value="P:cytokinin biosynthetic process"/>
    <property type="evidence" value="ECO:0007669"/>
    <property type="project" value="InterPro"/>
</dbReference>
<dbReference type="GO" id="GO:0005829">
    <property type="term" value="C:cytosol"/>
    <property type="evidence" value="ECO:0007669"/>
    <property type="project" value="TreeGrafter"/>
</dbReference>
<evidence type="ECO:0008006" key="3">
    <source>
        <dbReference type="Google" id="ProtNLM"/>
    </source>
</evidence>
<dbReference type="NCBIfam" id="TIGR00730">
    <property type="entry name" value="Rossman fold protein, TIGR00730 family"/>
    <property type="match status" value="1"/>
</dbReference>
<proteinExistence type="predicted"/>
<keyword evidence="2" id="KW-1185">Reference proteome</keyword>